<accession>A0AA91VDN5</accession>
<dbReference type="InterPro" id="IPR012655">
    <property type="entry name" value="YrzI"/>
</dbReference>
<evidence type="ECO:0000313" key="2">
    <source>
        <dbReference type="Proteomes" id="UP000221020"/>
    </source>
</evidence>
<name>A0AA91VDN5_9BACI</name>
<dbReference type="EMBL" id="NVOR01000042">
    <property type="protein sequence ID" value="PED82205.1"/>
    <property type="molecule type" value="Genomic_DNA"/>
</dbReference>
<dbReference type="AlphaFoldDB" id="A0AA91VDN5"/>
<dbReference type="Proteomes" id="UP000221020">
    <property type="component" value="Unassembled WGS sequence"/>
</dbReference>
<dbReference type="NCBIfam" id="TIGR02413">
    <property type="entry name" value="Bac_small_yrzI"/>
    <property type="match status" value="1"/>
</dbReference>
<dbReference type="RefSeq" id="WP_097899194.1">
    <property type="nucleotide sequence ID" value="NZ_NVOR01000042.1"/>
</dbReference>
<comment type="caution">
    <text evidence="1">The sequence shown here is derived from an EMBL/GenBank/DDBJ whole genome shotgun (WGS) entry which is preliminary data.</text>
</comment>
<gene>
    <name evidence="1" type="ORF">CON65_13130</name>
</gene>
<sequence length="46" mass="5602">MTFRVLFLSITIQRNPFSESEIQHQQQIQKAMDEVKERQIPYCNYL</sequence>
<organism evidence="1 2">
    <name type="scientific">Bacillus pseudomycoides</name>
    <dbReference type="NCBI Taxonomy" id="64104"/>
    <lineage>
        <taxon>Bacteria</taxon>
        <taxon>Bacillati</taxon>
        <taxon>Bacillota</taxon>
        <taxon>Bacilli</taxon>
        <taxon>Bacillales</taxon>
        <taxon>Bacillaceae</taxon>
        <taxon>Bacillus</taxon>
        <taxon>Bacillus cereus group</taxon>
    </lineage>
</organism>
<dbReference type="Pfam" id="PF09501">
    <property type="entry name" value="Bac_small_YrzI"/>
    <property type="match status" value="1"/>
</dbReference>
<proteinExistence type="predicted"/>
<reference evidence="1 2" key="1">
    <citation type="submission" date="2017-09" db="EMBL/GenBank/DDBJ databases">
        <title>Large-scale bioinformatics analysis of Bacillus genomes uncovers conserved roles of natural products in bacterial physiology.</title>
        <authorList>
            <consortium name="Agbiome Team Llc"/>
            <person name="Bleich R.M."/>
            <person name="Grubbs K.J."/>
            <person name="Santa Maria K.C."/>
            <person name="Allen S.E."/>
            <person name="Farag S."/>
            <person name="Shank E.A."/>
            <person name="Bowers A."/>
        </authorList>
    </citation>
    <scope>NUCLEOTIDE SEQUENCE [LARGE SCALE GENOMIC DNA]</scope>
    <source>
        <strain evidence="1 2">AFS092012</strain>
    </source>
</reference>
<evidence type="ECO:0000313" key="1">
    <source>
        <dbReference type="EMBL" id="PED82205.1"/>
    </source>
</evidence>
<protein>
    <submittedName>
        <fullName evidence="1">YrzI family protein</fullName>
    </submittedName>
</protein>